<dbReference type="InterPro" id="IPR009003">
    <property type="entry name" value="Peptidase_S1_PA"/>
</dbReference>
<dbReference type="EMBL" id="VTPC01090734">
    <property type="protein sequence ID" value="KAF2881476.1"/>
    <property type="molecule type" value="Genomic_DNA"/>
</dbReference>
<evidence type="ECO:0000256" key="3">
    <source>
        <dbReference type="ARBA" id="ARBA00022801"/>
    </source>
</evidence>
<dbReference type="PROSITE" id="PS50240">
    <property type="entry name" value="TRYPSIN_DOM"/>
    <property type="match status" value="1"/>
</dbReference>
<comment type="similarity">
    <text evidence="1">Belongs to the peptidase S1 family.</text>
</comment>
<dbReference type="PANTHER" id="PTHR24276">
    <property type="entry name" value="POLYSERASE-RELATED"/>
    <property type="match status" value="1"/>
</dbReference>
<keyword evidence="3 6" id="KW-0378">Hydrolase</keyword>
<dbReference type="OrthoDB" id="10059102at2759"/>
<keyword evidence="5" id="KW-1015">Disulfide bond</keyword>
<keyword evidence="4 6" id="KW-0720">Serine protease</keyword>
<dbReference type="Proteomes" id="UP000801492">
    <property type="component" value="Unassembled WGS sequence"/>
</dbReference>
<evidence type="ECO:0000313" key="10">
    <source>
        <dbReference type="Proteomes" id="UP000801492"/>
    </source>
</evidence>
<keyword evidence="2 6" id="KW-0645">Protease</keyword>
<organism evidence="9 10">
    <name type="scientific">Ignelater luminosus</name>
    <name type="common">Cucubano</name>
    <name type="synonym">Pyrophorus luminosus</name>
    <dbReference type="NCBI Taxonomy" id="2038154"/>
    <lineage>
        <taxon>Eukaryota</taxon>
        <taxon>Metazoa</taxon>
        <taxon>Ecdysozoa</taxon>
        <taxon>Arthropoda</taxon>
        <taxon>Hexapoda</taxon>
        <taxon>Insecta</taxon>
        <taxon>Pterygota</taxon>
        <taxon>Neoptera</taxon>
        <taxon>Endopterygota</taxon>
        <taxon>Coleoptera</taxon>
        <taxon>Polyphaga</taxon>
        <taxon>Elateriformia</taxon>
        <taxon>Elateroidea</taxon>
        <taxon>Elateridae</taxon>
        <taxon>Agrypninae</taxon>
        <taxon>Pyrophorini</taxon>
        <taxon>Ignelater</taxon>
    </lineage>
</organism>
<dbReference type="InterPro" id="IPR001314">
    <property type="entry name" value="Peptidase_S1A"/>
</dbReference>
<accession>A0A8K0G0E0</accession>
<dbReference type="InterPro" id="IPR043504">
    <property type="entry name" value="Peptidase_S1_PA_chymotrypsin"/>
</dbReference>
<name>A0A8K0G0E0_IGNLU</name>
<evidence type="ECO:0000256" key="2">
    <source>
        <dbReference type="ARBA" id="ARBA00022670"/>
    </source>
</evidence>
<feature type="chain" id="PRO_5035439197" description="Peptidase S1 domain-containing protein" evidence="7">
    <location>
        <begin position="20"/>
        <end position="283"/>
    </location>
</feature>
<reference evidence="9" key="1">
    <citation type="submission" date="2019-08" db="EMBL/GenBank/DDBJ databases">
        <title>The genome of the North American firefly Photinus pyralis.</title>
        <authorList>
            <consortium name="Photinus pyralis genome working group"/>
            <person name="Fallon T.R."/>
            <person name="Sander Lower S.E."/>
            <person name="Weng J.-K."/>
        </authorList>
    </citation>
    <scope>NUCLEOTIDE SEQUENCE</scope>
    <source>
        <strain evidence="9">TRF0915ILg1</strain>
        <tissue evidence="9">Whole body</tissue>
    </source>
</reference>
<comment type="caution">
    <text evidence="9">The sequence shown here is derived from an EMBL/GenBank/DDBJ whole genome shotgun (WGS) entry which is preliminary data.</text>
</comment>
<proteinExistence type="inferred from homology"/>
<gene>
    <name evidence="9" type="ORF">ILUMI_24694</name>
</gene>
<dbReference type="AlphaFoldDB" id="A0A8K0G0E0"/>
<keyword evidence="7" id="KW-0732">Signal</keyword>
<dbReference type="Pfam" id="PF00089">
    <property type="entry name" value="Trypsin"/>
    <property type="match status" value="1"/>
</dbReference>
<dbReference type="GO" id="GO:0004252">
    <property type="term" value="F:serine-type endopeptidase activity"/>
    <property type="evidence" value="ECO:0007669"/>
    <property type="project" value="InterPro"/>
</dbReference>
<sequence>MKLIFMRIILAVTSSATTCYKIKQTNGDRIVNGTDATRGQFPFIVSLSIIYPEEIFSFCGGSIIRRYWTLTAAHCIDVVNEILIKYNDIKVLGNSHIVNNSIQHDIDCYKIHSMYQVGSLVNDIALIRVKQPFEGDYEKIISRPPRNFKYVSDSEVTAMGWGVVSYQGPLPKVLQYVGLQLIDDDICRRITDYHSGVFINLDVMVCAGENSKTSCNGDSGGPLIQRLRHQYQIGIASWGTNCMAFPGVYVRITTYLDWIENITKQYNSGCQSTSKCIPSRRNT</sequence>
<dbReference type="PANTHER" id="PTHR24276:SF91">
    <property type="entry name" value="AT26814P-RELATED"/>
    <property type="match status" value="1"/>
</dbReference>
<dbReference type="InterPro" id="IPR001254">
    <property type="entry name" value="Trypsin_dom"/>
</dbReference>
<dbReference type="FunFam" id="2.40.10.10:FF:000068">
    <property type="entry name" value="transmembrane protease serine 2"/>
    <property type="match status" value="1"/>
</dbReference>
<evidence type="ECO:0000313" key="9">
    <source>
        <dbReference type="EMBL" id="KAF2881476.1"/>
    </source>
</evidence>
<dbReference type="PRINTS" id="PR00722">
    <property type="entry name" value="CHYMOTRYPSIN"/>
</dbReference>
<evidence type="ECO:0000256" key="1">
    <source>
        <dbReference type="ARBA" id="ARBA00007664"/>
    </source>
</evidence>
<evidence type="ECO:0000256" key="4">
    <source>
        <dbReference type="ARBA" id="ARBA00022825"/>
    </source>
</evidence>
<dbReference type="PROSITE" id="PS00135">
    <property type="entry name" value="TRYPSIN_SER"/>
    <property type="match status" value="1"/>
</dbReference>
<dbReference type="InterPro" id="IPR050430">
    <property type="entry name" value="Peptidase_S1"/>
</dbReference>
<protein>
    <recommendedName>
        <fullName evidence="8">Peptidase S1 domain-containing protein</fullName>
    </recommendedName>
</protein>
<feature type="signal peptide" evidence="7">
    <location>
        <begin position="1"/>
        <end position="19"/>
    </location>
</feature>
<keyword evidence="10" id="KW-1185">Reference proteome</keyword>
<evidence type="ECO:0000256" key="7">
    <source>
        <dbReference type="SAM" id="SignalP"/>
    </source>
</evidence>
<dbReference type="SUPFAM" id="SSF50494">
    <property type="entry name" value="Trypsin-like serine proteases"/>
    <property type="match status" value="1"/>
</dbReference>
<dbReference type="CDD" id="cd00190">
    <property type="entry name" value="Tryp_SPc"/>
    <property type="match status" value="1"/>
</dbReference>
<evidence type="ECO:0000256" key="6">
    <source>
        <dbReference type="RuleBase" id="RU363034"/>
    </source>
</evidence>
<dbReference type="InterPro" id="IPR033116">
    <property type="entry name" value="TRYPSIN_SER"/>
</dbReference>
<feature type="domain" description="Peptidase S1" evidence="8">
    <location>
        <begin position="30"/>
        <end position="264"/>
    </location>
</feature>
<dbReference type="Gene3D" id="2.40.10.10">
    <property type="entry name" value="Trypsin-like serine proteases"/>
    <property type="match status" value="1"/>
</dbReference>
<evidence type="ECO:0000259" key="8">
    <source>
        <dbReference type="PROSITE" id="PS50240"/>
    </source>
</evidence>
<dbReference type="GO" id="GO:0006508">
    <property type="term" value="P:proteolysis"/>
    <property type="evidence" value="ECO:0007669"/>
    <property type="project" value="UniProtKB-KW"/>
</dbReference>
<dbReference type="InterPro" id="IPR018114">
    <property type="entry name" value="TRYPSIN_HIS"/>
</dbReference>
<dbReference type="PROSITE" id="PS00134">
    <property type="entry name" value="TRYPSIN_HIS"/>
    <property type="match status" value="1"/>
</dbReference>
<evidence type="ECO:0000256" key="5">
    <source>
        <dbReference type="ARBA" id="ARBA00023157"/>
    </source>
</evidence>
<dbReference type="SMART" id="SM00020">
    <property type="entry name" value="Tryp_SPc"/>
    <property type="match status" value="1"/>
</dbReference>